<protein>
    <recommendedName>
        <fullName evidence="4">TraB domain-containing protein</fullName>
    </recommendedName>
</protein>
<dbReference type="PANTHER" id="PTHR21530:SF0">
    <property type="entry name" value="TRAB FAMILY PROTEIN"/>
    <property type="match status" value="1"/>
</dbReference>
<dbReference type="InterPro" id="IPR002816">
    <property type="entry name" value="TraB/PrgY/GumN_fam"/>
</dbReference>
<evidence type="ECO:0000256" key="1">
    <source>
        <dbReference type="SAM" id="MobiDB-lite"/>
    </source>
</evidence>
<comment type="caution">
    <text evidence="2">The sequence shown here is derived from an EMBL/GenBank/DDBJ whole genome shotgun (WGS) entry which is preliminary data.</text>
</comment>
<dbReference type="InterPro" id="IPR046345">
    <property type="entry name" value="TraB_PrgY-like"/>
</dbReference>
<dbReference type="AlphaFoldDB" id="A0AAW1H9E4"/>
<reference evidence="2" key="1">
    <citation type="submission" date="2024-03" db="EMBL/GenBank/DDBJ databases">
        <title>WGS assembly of Saponaria officinalis var. Norfolk2.</title>
        <authorList>
            <person name="Jenkins J."/>
            <person name="Shu S."/>
            <person name="Grimwood J."/>
            <person name="Barry K."/>
            <person name="Goodstein D."/>
            <person name="Schmutz J."/>
            <person name="Leebens-Mack J."/>
            <person name="Osbourn A."/>
        </authorList>
    </citation>
    <scope>NUCLEOTIDE SEQUENCE [LARGE SCALE GENOMIC DNA]</scope>
    <source>
        <strain evidence="2">JIC</strain>
    </source>
</reference>
<dbReference type="CDD" id="cd14726">
    <property type="entry name" value="TraB_PrgY-like"/>
    <property type="match status" value="1"/>
</dbReference>
<name>A0AAW1H9E4_SAPOF</name>
<gene>
    <name evidence="2" type="ORF">RND81_12G116500</name>
</gene>
<evidence type="ECO:0000313" key="3">
    <source>
        <dbReference type="Proteomes" id="UP001443914"/>
    </source>
</evidence>
<keyword evidence="3" id="KW-1185">Reference proteome</keyword>
<accession>A0AAW1H9E4</accession>
<feature type="region of interest" description="Disordered" evidence="1">
    <location>
        <begin position="18"/>
        <end position="38"/>
    </location>
</feature>
<dbReference type="Proteomes" id="UP001443914">
    <property type="component" value="Unassembled WGS sequence"/>
</dbReference>
<evidence type="ECO:0000313" key="2">
    <source>
        <dbReference type="EMBL" id="KAK9672676.1"/>
    </source>
</evidence>
<dbReference type="EMBL" id="JBDFQZ010000012">
    <property type="protein sequence ID" value="KAK9672676.1"/>
    <property type="molecule type" value="Genomic_DNA"/>
</dbReference>
<evidence type="ECO:0008006" key="4">
    <source>
        <dbReference type="Google" id="ProtNLM"/>
    </source>
</evidence>
<proteinExistence type="predicted"/>
<dbReference type="Pfam" id="PF01963">
    <property type="entry name" value="TraB_PrgY_gumN"/>
    <property type="match status" value="1"/>
</dbReference>
<sequence length="383" mass="42614">MAILPYLSPAPTSLNFLSPRRLHHRNPNSTTTYAAVKPPPPGFDFRSTDIFSLSRHSISETHPQLLDLADMGCLIRVEKAQYGPVPLWRAEFVEPDEIWLVGTTHVDRASVEHVDRIVRALLPDNVVVELCRSRAGIMYTSSTDQPRQELKSNMFAFSGAEFFGAVGRSINLGGQTALALRLLLAVFASKISSDINRPFGDEFRAARIVSEEIGAQIVLGDRPIEITLERAWNSLNWTEKLSLVSSVVRGITSSSDISINDVKKSNTADNPYQLYEKLSLSYPSLLQPLIHERDTYLAWSLKRSKAVNKCKRVVGVIGKGHLNGVIYALVSDLGDLRFRDLAGNKLSGGNPNGWINKFLRDLARDTLIGLVLWALYEQLKSVF</sequence>
<dbReference type="PANTHER" id="PTHR21530">
    <property type="entry name" value="PHEROMONE SHUTDOWN PROTEIN"/>
    <property type="match status" value="1"/>
</dbReference>
<organism evidence="2 3">
    <name type="scientific">Saponaria officinalis</name>
    <name type="common">Common soapwort</name>
    <name type="synonym">Lychnis saponaria</name>
    <dbReference type="NCBI Taxonomy" id="3572"/>
    <lineage>
        <taxon>Eukaryota</taxon>
        <taxon>Viridiplantae</taxon>
        <taxon>Streptophyta</taxon>
        <taxon>Embryophyta</taxon>
        <taxon>Tracheophyta</taxon>
        <taxon>Spermatophyta</taxon>
        <taxon>Magnoliopsida</taxon>
        <taxon>eudicotyledons</taxon>
        <taxon>Gunneridae</taxon>
        <taxon>Pentapetalae</taxon>
        <taxon>Caryophyllales</taxon>
        <taxon>Caryophyllaceae</taxon>
        <taxon>Caryophylleae</taxon>
        <taxon>Saponaria</taxon>
    </lineage>
</organism>